<dbReference type="SUPFAM" id="SSF53335">
    <property type="entry name" value="S-adenosyl-L-methionine-dependent methyltransferases"/>
    <property type="match status" value="1"/>
</dbReference>
<dbReference type="InterPro" id="IPR029063">
    <property type="entry name" value="SAM-dependent_MTases_sf"/>
</dbReference>
<feature type="active site" evidence="5">
    <location>
        <position position="95"/>
    </location>
</feature>
<dbReference type="Proteomes" id="UP001596035">
    <property type="component" value="Unassembled WGS sequence"/>
</dbReference>
<dbReference type="Gene3D" id="3.40.50.150">
    <property type="entry name" value="Vaccinia Virus protein VP39"/>
    <property type="match status" value="1"/>
</dbReference>
<keyword evidence="1 5" id="KW-0489">Methyltransferase</keyword>
<dbReference type="NCBIfam" id="TIGR00675">
    <property type="entry name" value="dcm"/>
    <property type="match status" value="1"/>
</dbReference>
<evidence type="ECO:0000313" key="9">
    <source>
        <dbReference type="Proteomes" id="UP001596035"/>
    </source>
</evidence>
<organism evidence="8 9">
    <name type="scientific">Streptomyces atrovirens</name>
    <dbReference type="NCBI Taxonomy" id="285556"/>
    <lineage>
        <taxon>Bacteria</taxon>
        <taxon>Bacillati</taxon>
        <taxon>Actinomycetota</taxon>
        <taxon>Actinomycetes</taxon>
        <taxon>Kitasatosporales</taxon>
        <taxon>Streptomycetaceae</taxon>
        <taxon>Streptomyces</taxon>
    </lineage>
</organism>
<dbReference type="InterPro" id="IPR018117">
    <property type="entry name" value="C5_DNA_meth_AS"/>
</dbReference>
<comment type="similarity">
    <text evidence="5 6">Belongs to the class I-like SAM-binding methyltransferase superfamily. C5-methyltransferase family.</text>
</comment>
<evidence type="ECO:0000256" key="6">
    <source>
        <dbReference type="RuleBase" id="RU000416"/>
    </source>
</evidence>
<dbReference type="PANTHER" id="PTHR10629:SF52">
    <property type="entry name" value="DNA (CYTOSINE-5)-METHYLTRANSFERASE 1"/>
    <property type="match status" value="1"/>
</dbReference>
<dbReference type="PRINTS" id="PR00105">
    <property type="entry name" value="C5METTRFRASE"/>
</dbReference>
<keyword evidence="4" id="KW-0680">Restriction system</keyword>
<reference evidence="9" key="1">
    <citation type="journal article" date="2019" name="Int. J. Syst. Evol. Microbiol.">
        <title>The Global Catalogue of Microorganisms (GCM) 10K type strain sequencing project: providing services to taxonomists for standard genome sequencing and annotation.</title>
        <authorList>
            <consortium name="The Broad Institute Genomics Platform"/>
            <consortium name="The Broad Institute Genome Sequencing Center for Infectious Disease"/>
            <person name="Wu L."/>
            <person name="Ma J."/>
        </authorList>
    </citation>
    <scope>NUCLEOTIDE SEQUENCE [LARGE SCALE GENOMIC DNA]</scope>
    <source>
        <strain evidence="9">CGMCC 4.7131</strain>
    </source>
</reference>
<comment type="caution">
    <text evidence="8">The sequence shown here is derived from an EMBL/GenBank/DDBJ whole genome shotgun (WGS) entry which is preliminary data.</text>
</comment>
<gene>
    <name evidence="8" type="ORF">ACFPWV_33555</name>
</gene>
<dbReference type="EMBL" id="JBHSKN010000032">
    <property type="protein sequence ID" value="MFC5244786.1"/>
    <property type="molecule type" value="Genomic_DNA"/>
</dbReference>
<evidence type="ECO:0000256" key="3">
    <source>
        <dbReference type="ARBA" id="ARBA00022691"/>
    </source>
</evidence>
<evidence type="ECO:0000256" key="2">
    <source>
        <dbReference type="ARBA" id="ARBA00022679"/>
    </source>
</evidence>
<evidence type="ECO:0000256" key="1">
    <source>
        <dbReference type="ARBA" id="ARBA00022603"/>
    </source>
</evidence>
<dbReference type="Gene3D" id="3.90.120.10">
    <property type="entry name" value="DNA Methylase, subunit A, domain 2"/>
    <property type="match status" value="1"/>
</dbReference>
<dbReference type="InterPro" id="IPR001525">
    <property type="entry name" value="C5_MeTfrase"/>
</dbReference>
<dbReference type="PROSITE" id="PS00094">
    <property type="entry name" value="C5_MTASE_1"/>
    <property type="match status" value="1"/>
</dbReference>
<comment type="catalytic activity">
    <reaction evidence="7">
        <text>a 2'-deoxycytidine in DNA + S-adenosyl-L-methionine = a 5-methyl-2'-deoxycytidine in DNA + S-adenosyl-L-homocysteine + H(+)</text>
        <dbReference type="Rhea" id="RHEA:13681"/>
        <dbReference type="Rhea" id="RHEA-COMP:11369"/>
        <dbReference type="Rhea" id="RHEA-COMP:11370"/>
        <dbReference type="ChEBI" id="CHEBI:15378"/>
        <dbReference type="ChEBI" id="CHEBI:57856"/>
        <dbReference type="ChEBI" id="CHEBI:59789"/>
        <dbReference type="ChEBI" id="CHEBI:85452"/>
        <dbReference type="ChEBI" id="CHEBI:85454"/>
        <dbReference type="EC" id="2.1.1.37"/>
    </reaction>
</comment>
<dbReference type="GO" id="GO:0003886">
    <property type="term" value="F:DNA (cytosine-5-)-methyltransferase activity"/>
    <property type="evidence" value="ECO:0007669"/>
    <property type="project" value="UniProtKB-EC"/>
</dbReference>
<evidence type="ECO:0000256" key="4">
    <source>
        <dbReference type="ARBA" id="ARBA00022747"/>
    </source>
</evidence>
<dbReference type="PROSITE" id="PS51679">
    <property type="entry name" value="SAM_MT_C5"/>
    <property type="match status" value="1"/>
</dbReference>
<dbReference type="Pfam" id="PF00145">
    <property type="entry name" value="DNA_methylase"/>
    <property type="match status" value="1"/>
</dbReference>
<dbReference type="PANTHER" id="PTHR10629">
    <property type="entry name" value="CYTOSINE-SPECIFIC METHYLTRANSFERASE"/>
    <property type="match status" value="1"/>
</dbReference>
<accession>A0ABW0E127</accession>
<keyword evidence="2 5" id="KW-0808">Transferase</keyword>
<keyword evidence="9" id="KW-1185">Reference proteome</keyword>
<dbReference type="EC" id="2.1.1.37" evidence="7"/>
<evidence type="ECO:0000256" key="5">
    <source>
        <dbReference type="PROSITE-ProRule" id="PRU01016"/>
    </source>
</evidence>
<evidence type="ECO:0000256" key="7">
    <source>
        <dbReference type="RuleBase" id="RU000417"/>
    </source>
</evidence>
<keyword evidence="3 5" id="KW-0949">S-adenosyl-L-methionine</keyword>
<evidence type="ECO:0000313" key="8">
    <source>
        <dbReference type="EMBL" id="MFC5244786.1"/>
    </source>
</evidence>
<sequence>MHRWTFADLFSGAGGMSYGFHAHGDFELVGAVDAQLGKPSSGRGTLECNDTYAANMHVQPFEEDIAELSGPKLRSLLDLRLQGRELDVLSACPPCTGLSRANPKNHMEDDARNSLIGKTAEFVAELMPSILVMENAREMLQGNFRHHFEQLRADLKDMRYSVHAGIHMLTRFGLPQQRERALVIAVREDKQLHTLEELWDDATVKPEATSVRRAISHLPAVAAGERHPADPMHVSPSIGTDVTLRRLQAIPHDGGSWIDMRNHPDADIVLTPAMKRTIAAGKFGSYPDIYGRLWWDRPSPTIKRECSHFGNGRYSHPEQDRLCTVRELGLLSGFPENFIFKARAVSNMYRHIGDAVPPLISYQLAQVAEWVLTGVRPELENAVLPGTSLRADDIVPSSQPVQLDLVAV</sequence>
<dbReference type="GO" id="GO:0032259">
    <property type="term" value="P:methylation"/>
    <property type="evidence" value="ECO:0007669"/>
    <property type="project" value="UniProtKB-KW"/>
</dbReference>
<protein>
    <recommendedName>
        <fullName evidence="7">Cytosine-specific methyltransferase</fullName>
        <ecNumber evidence="7">2.1.1.37</ecNumber>
    </recommendedName>
</protein>
<dbReference type="RefSeq" id="WP_344568802.1">
    <property type="nucleotide sequence ID" value="NZ_BAAATG010000058.1"/>
</dbReference>
<dbReference type="InterPro" id="IPR050390">
    <property type="entry name" value="C5-Methyltransferase"/>
</dbReference>
<name>A0ABW0E127_9ACTN</name>
<proteinExistence type="inferred from homology"/>